<evidence type="ECO:0000259" key="1">
    <source>
        <dbReference type="PROSITE" id="PS51186"/>
    </source>
</evidence>
<evidence type="ECO:0000313" key="2">
    <source>
        <dbReference type="EMBL" id="SDX25972.1"/>
    </source>
</evidence>
<dbReference type="CDD" id="cd04301">
    <property type="entry name" value="NAT_SF"/>
    <property type="match status" value="1"/>
</dbReference>
<reference evidence="2 3" key="1">
    <citation type="submission" date="2016-10" db="EMBL/GenBank/DDBJ databases">
        <authorList>
            <person name="de Groot N.N."/>
        </authorList>
    </citation>
    <scope>NUCLEOTIDE SEQUENCE [LARGE SCALE GENOMIC DNA]</scope>
    <source>
        <strain evidence="2 3">CPCC 202699</strain>
    </source>
</reference>
<dbReference type="SUPFAM" id="SSF55729">
    <property type="entry name" value="Acyl-CoA N-acyltransferases (Nat)"/>
    <property type="match status" value="1"/>
</dbReference>
<feature type="domain" description="N-acetyltransferase" evidence="1">
    <location>
        <begin position="4"/>
        <end position="136"/>
    </location>
</feature>
<dbReference type="Pfam" id="PF00583">
    <property type="entry name" value="Acetyltransf_1"/>
    <property type="match status" value="1"/>
</dbReference>
<gene>
    <name evidence="2" type="ORF">SAMN05421504_102832</name>
</gene>
<keyword evidence="3" id="KW-1185">Reference proteome</keyword>
<dbReference type="EMBL" id="FNON01000002">
    <property type="protein sequence ID" value="SDX25972.1"/>
    <property type="molecule type" value="Genomic_DNA"/>
</dbReference>
<name>A0A1H3A8A5_9PSEU</name>
<dbReference type="InterPro" id="IPR053144">
    <property type="entry name" value="Acetyltransferase_Butenolide"/>
</dbReference>
<organism evidence="2 3">
    <name type="scientific">Amycolatopsis xylanica</name>
    <dbReference type="NCBI Taxonomy" id="589385"/>
    <lineage>
        <taxon>Bacteria</taxon>
        <taxon>Bacillati</taxon>
        <taxon>Actinomycetota</taxon>
        <taxon>Actinomycetes</taxon>
        <taxon>Pseudonocardiales</taxon>
        <taxon>Pseudonocardiaceae</taxon>
        <taxon>Amycolatopsis</taxon>
    </lineage>
</organism>
<dbReference type="InterPro" id="IPR016181">
    <property type="entry name" value="Acyl_CoA_acyltransferase"/>
</dbReference>
<sequence length="136" mass="15538">MGNIEITDDRTRVDFDVVWKFMSTEAYWGQWRTREQIETQVRDAWRVVAAFQDGQMIGFARAFSDGLATAYLADVFVVEHARGQGVSKALVRRMIDEGPGAAMRWMLHTKDAHGLYAQFGFAKPDETYLERPSSRA</sequence>
<dbReference type="AlphaFoldDB" id="A0A1H3A8A5"/>
<dbReference type="PANTHER" id="PTHR43233">
    <property type="entry name" value="FAMILY N-ACETYLTRANSFERASE, PUTATIVE (AFU_ORTHOLOGUE AFUA_6G03350)-RELATED"/>
    <property type="match status" value="1"/>
</dbReference>
<dbReference type="Proteomes" id="UP000199515">
    <property type="component" value="Unassembled WGS sequence"/>
</dbReference>
<protein>
    <submittedName>
        <fullName evidence="2">Acetyltransferase (GNAT) domain-containing protein</fullName>
    </submittedName>
</protein>
<proteinExistence type="predicted"/>
<dbReference type="OrthoDB" id="3216107at2"/>
<dbReference type="GO" id="GO:0016747">
    <property type="term" value="F:acyltransferase activity, transferring groups other than amino-acyl groups"/>
    <property type="evidence" value="ECO:0007669"/>
    <property type="project" value="InterPro"/>
</dbReference>
<keyword evidence="2" id="KW-0808">Transferase</keyword>
<dbReference type="PANTHER" id="PTHR43233:SF1">
    <property type="entry name" value="FAMILY N-ACETYLTRANSFERASE, PUTATIVE (AFU_ORTHOLOGUE AFUA_6G03350)-RELATED"/>
    <property type="match status" value="1"/>
</dbReference>
<dbReference type="RefSeq" id="WP_091288669.1">
    <property type="nucleotide sequence ID" value="NZ_FNON01000002.1"/>
</dbReference>
<accession>A0A1H3A8A5</accession>
<dbReference type="InterPro" id="IPR000182">
    <property type="entry name" value="GNAT_dom"/>
</dbReference>
<dbReference type="PROSITE" id="PS51186">
    <property type="entry name" value="GNAT"/>
    <property type="match status" value="1"/>
</dbReference>
<dbReference type="STRING" id="589385.SAMN05421504_102832"/>
<dbReference type="Gene3D" id="3.40.630.30">
    <property type="match status" value="1"/>
</dbReference>
<evidence type="ECO:0000313" key="3">
    <source>
        <dbReference type="Proteomes" id="UP000199515"/>
    </source>
</evidence>